<evidence type="ECO:0000256" key="3">
    <source>
        <dbReference type="ARBA" id="ARBA00023098"/>
    </source>
</evidence>
<dbReference type="InterPro" id="IPR000873">
    <property type="entry name" value="AMP-dep_synth/lig_dom"/>
</dbReference>
<dbReference type="EMBL" id="UPSH01000001">
    <property type="protein sequence ID" value="VBB18955.1"/>
    <property type="molecule type" value="Genomic_DNA"/>
</dbReference>
<sequence length="631" mass="69580">MSAFTETSTAQMIGGKESEVKIGSKTQKAPITPIVQRFVSLRDEKEHPALVCYDQDYKLNKSYTWAEYVNSAFGFAKFLTNNSSGNVALHSFNCPEWFIASMGSMIANRIFTGIYNTNNTEQCMHVVNTGKCDVLVIESYSLLLEKYSSVFTDLTSRGVKVVVINNDREKVVKAESIALLDSFPTVLWSSLSVHAYTPDHEFERILEKVDVDAPCTLIFTSGTIKNPKAVQLSHRNIDAAVAGVLSRFKLVDYEERFVSYLPLSHIAGQAIDLYAPIFCKGSVHFARPDALKGTIKNTLLSVRPTIFFGVPRVWEKFREGLTAVSEKTYSNGWAGWALGKFMSAIKCVEREYNTSDNYYYQSGLYPLTVVSTRVVSKIKEKLGLDKCRYFATGAAPISKDVLEYFSSIGICILELYGMSETCGVISVSDHVHSVRGSCGSAVPGVTIKIGANDEILVKGDNVFSGYYNSTESNDIDADGFLHTGDCGKIDPDGFLSITGRIKELLITAGGENIPPVRIEDFVKAKIPGEIQVLLVGDKKKFLSMLVFVPPASDGSSAITEEVKRVVKGAIDFYNRSPDGAISNSQKINNFTFVDGHPTIENGLLTPTMKYKRSKIVEVYKKEIDAMYPADA</sequence>
<evidence type="ECO:0000313" key="5">
    <source>
        <dbReference type="EMBL" id="VBB18955.1"/>
    </source>
</evidence>
<proteinExistence type="predicted"/>
<dbReference type="SUPFAM" id="SSF56801">
    <property type="entry name" value="Acetyl-CoA synthetase-like"/>
    <property type="match status" value="1"/>
</dbReference>
<protein>
    <recommendedName>
        <fullName evidence="4">AMP-dependent synthetase/ligase domain-containing protein</fullName>
    </recommendedName>
</protein>
<feature type="domain" description="AMP-dependent synthetase/ligase" evidence="4">
    <location>
        <begin position="44"/>
        <end position="467"/>
    </location>
</feature>
<evidence type="ECO:0000256" key="2">
    <source>
        <dbReference type="ARBA" id="ARBA00022832"/>
    </source>
</evidence>
<reference evidence="5 6" key="1">
    <citation type="submission" date="2018-10" db="EMBL/GenBank/DDBJ databases">
        <authorList>
            <consortium name="IHU Genomes"/>
        </authorList>
    </citation>
    <scope>NUCLEOTIDE SEQUENCE [LARGE SCALE GENOMIC DNA]</scope>
    <source>
        <strain evidence="5 6">A1</strain>
    </source>
</reference>
<keyword evidence="6" id="KW-1185">Reference proteome</keyword>
<dbReference type="GO" id="GO:0016020">
    <property type="term" value="C:membrane"/>
    <property type="evidence" value="ECO:0007669"/>
    <property type="project" value="TreeGrafter"/>
</dbReference>
<comment type="caution">
    <text evidence="5">The sequence shown here is derived from an EMBL/GenBank/DDBJ whole genome shotgun (WGS) entry which is preliminary data.</text>
</comment>
<evidence type="ECO:0000313" key="6">
    <source>
        <dbReference type="Proteomes" id="UP000594342"/>
    </source>
</evidence>
<organism evidence="5 6">
    <name type="scientific">Yasminevirus sp. GU-2018</name>
    <dbReference type="NCBI Taxonomy" id="2420051"/>
    <lineage>
        <taxon>Viruses</taxon>
        <taxon>Varidnaviria</taxon>
        <taxon>Bamfordvirae</taxon>
        <taxon>Nucleocytoviricota</taxon>
        <taxon>Megaviricetes</taxon>
        <taxon>Imitervirales</taxon>
        <taxon>Mimiviridae</taxon>
        <taxon>Klosneuvirinae</taxon>
        <taxon>Yasminevirus</taxon>
        <taxon>Yasminevirus saudimassiliense</taxon>
    </lineage>
</organism>
<keyword evidence="1" id="KW-0436">Ligase</keyword>
<dbReference type="Proteomes" id="UP000594342">
    <property type="component" value="Unassembled WGS sequence"/>
</dbReference>
<dbReference type="PANTHER" id="PTHR43272:SF32">
    <property type="entry name" value="AMP-DEPENDENT SYNTHETASE_LIGASE DOMAIN-CONTAINING PROTEIN"/>
    <property type="match status" value="1"/>
</dbReference>
<dbReference type="InterPro" id="IPR042099">
    <property type="entry name" value="ANL_N_sf"/>
</dbReference>
<dbReference type="GO" id="GO:0004467">
    <property type="term" value="F:long-chain fatty acid-CoA ligase activity"/>
    <property type="evidence" value="ECO:0007669"/>
    <property type="project" value="TreeGrafter"/>
</dbReference>
<keyword evidence="2" id="KW-0276">Fatty acid metabolism</keyword>
<gene>
    <name evidence="5" type="ORF">YASMINEVIRUS_1487</name>
</gene>
<dbReference type="Pfam" id="PF00501">
    <property type="entry name" value="AMP-binding"/>
    <property type="match status" value="1"/>
</dbReference>
<dbReference type="PANTHER" id="PTHR43272">
    <property type="entry name" value="LONG-CHAIN-FATTY-ACID--COA LIGASE"/>
    <property type="match status" value="1"/>
</dbReference>
<name>A0A5K0UB61_9VIRU</name>
<accession>A0A5K0UB61</accession>
<evidence type="ECO:0000256" key="1">
    <source>
        <dbReference type="ARBA" id="ARBA00022598"/>
    </source>
</evidence>
<dbReference type="Gene3D" id="3.40.50.12780">
    <property type="entry name" value="N-terminal domain of ligase-like"/>
    <property type="match status" value="1"/>
</dbReference>
<keyword evidence="3" id="KW-0443">Lipid metabolism</keyword>
<dbReference type="Pfam" id="PF23562">
    <property type="entry name" value="AMP-binding_C_3"/>
    <property type="match status" value="1"/>
</dbReference>
<evidence type="ECO:0000259" key="4">
    <source>
        <dbReference type="Pfam" id="PF00501"/>
    </source>
</evidence>